<dbReference type="InterPro" id="IPR036397">
    <property type="entry name" value="RNaseH_sf"/>
</dbReference>
<sequence length="214" mass="24906">MRVVVDTHRRFMDLSVVYTNDLVWVEHSIHIMELLLAEEKYKVVGFDLEYTRARAGSRPKVVVAQMCMRHHILVYHYCLATRPCERFTRFVNSPHYMFATVDITNDVKALENSGIAGQNLVDIQGQYKIRGSKEHEKDSLVHLTEAIIDPYYKDMKDSCNKDKRALHSAWMEKLNIAHVVYAAKEAYTSYDMYRRIVDMKKSLLPQNSQGSSQK</sequence>
<protein>
    <recommendedName>
        <fullName evidence="3">3'-5' exonuclease domain-containing protein</fullName>
    </recommendedName>
</protein>
<dbReference type="AlphaFoldDB" id="A0A7H4LK21"/>
<keyword evidence="2" id="KW-0378">Hydrolase</keyword>
<dbReference type="Proteomes" id="UP000280104">
    <property type="component" value="Chromosome II"/>
</dbReference>
<dbReference type="EMBL" id="LS480641">
    <property type="protein sequence ID" value="SPT18959.1"/>
    <property type="molecule type" value="Genomic_DNA"/>
</dbReference>
<reference evidence="4 5" key="1">
    <citation type="submission" date="2018-05" db="EMBL/GenBank/DDBJ databases">
        <authorList>
            <person name="Thind KAUR A."/>
        </authorList>
    </citation>
    <scope>NUCLEOTIDE SEQUENCE [LARGE SCALE GENOMIC DNA]</scope>
</reference>
<keyword evidence="1" id="KW-0540">Nuclease</keyword>
<dbReference type="SUPFAM" id="SSF53098">
    <property type="entry name" value="Ribonuclease H-like"/>
    <property type="match status" value="1"/>
</dbReference>
<dbReference type="GO" id="GO:0008408">
    <property type="term" value="F:3'-5' exonuclease activity"/>
    <property type="evidence" value="ECO:0007669"/>
    <property type="project" value="InterPro"/>
</dbReference>
<dbReference type="Pfam" id="PF01612">
    <property type="entry name" value="DNA_pol_A_exo1"/>
    <property type="match status" value="1"/>
</dbReference>
<dbReference type="InterPro" id="IPR002562">
    <property type="entry name" value="3'-5'_exonuclease_dom"/>
</dbReference>
<gene>
    <name evidence="4" type="ORF">CAMPLR22A2D_LOCUS3573</name>
</gene>
<proteinExistence type="predicted"/>
<name>A0A7H4LK21_WHEAT</name>
<accession>A0A7H4LK21</accession>
<dbReference type="PANTHER" id="PTHR13620">
    <property type="entry name" value="3-5 EXONUCLEASE"/>
    <property type="match status" value="1"/>
</dbReference>
<feature type="domain" description="3'-5' exonuclease" evidence="3">
    <location>
        <begin position="23"/>
        <end position="196"/>
    </location>
</feature>
<evidence type="ECO:0000256" key="2">
    <source>
        <dbReference type="ARBA" id="ARBA00022801"/>
    </source>
</evidence>
<dbReference type="InterPro" id="IPR051132">
    <property type="entry name" value="3-5_Exonuclease_domain"/>
</dbReference>
<evidence type="ECO:0000313" key="4">
    <source>
        <dbReference type="EMBL" id="SPT18959.1"/>
    </source>
</evidence>
<evidence type="ECO:0000313" key="5">
    <source>
        <dbReference type="Proteomes" id="UP000280104"/>
    </source>
</evidence>
<dbReference type="PANTHER" id="PTHR13620:SF122">
    <property type="entry name" value="3'-5' EXONUCLEASE DOMAIN-CONTAINING PROTEIN"/>
    <property type="match status" value="1"/>
</dbReference>
<evidence type="ECO:0000256" key="1">
    <source>
        <dbReference type="ARBA" id="ARBA00022722"/>
    </source>
</evidence>
<dbReference type="Gene3D" id="3.30.420.10">
    <property type="entry name" value="Ribonuclease H-like superfamily/Ribonuclease H"/>
    <property type="match status" value="1"/>
</dbReference>
<organism evidence="4 5">
    <name type="scientific">Triticum aestivum</name>
    <name type="common">Wheat</name>
    <dbReference type="NCBI Taxonomy" id="4565"/>
    <lineage>
        <taxon>Eukaryota</taxon>
        <taxon>Viridiplantae</taxon>
        <taxon>Streptophyta</taxon>
        <taxon>Embryophyta</taxon>
        <taxon>Tracheophyta</taxon>
        <taxon>Spermatophyta</taxon>
        <taxon>Magnoliopsida</taxon>
        <taxon>Liliopsida</taxon>
        <taxon>Poales</taxon>
        <taxon>Poaceae</taxon>
        <taxon>BOP clade</taxon>
        <taxon>Pooideae</taxon>
        <taxon>Triticodae</taxon>
        <taxon>Triticeae</taxon>
        <taxon>Triticinae</taxon>
        <taxon>Triticum</taxon>
    </lineage>
</organism>
<dbReference type="InterPro" id="IPR012337">
    <property type="entry name" value="RNaseH-like_sf"/>
</dbReference>
<evidence type="ECO:0000259" key="3">
    <source>
        <dbReference type="Pfam" id="PF01612"/>
    </source>
</evidence>
<dbReference type="GO" id="GO:0003676">
    <property type="term" value="F:nucleic acid binding"/>
    <property type="evidence" value="ECO:0007669"/>
    <property type="project" value="InterPro"/>
</dbReference>
<dbReference type="GO" id="GO:0006139">
    <property type="term" value="P:nucleobase-containing compound metabolic process"/>
    <property type="evidence" value="ECO:0007669"/>
    <property type="project" value="InterPro"/>
</dbReference>